<name>A0A4V1ISK8_9FUNG</name>
<gene>
    <name evidence="1" type="ORF">BDK51DRAFT_27913</name>
</gene>
<keyword evidence="2" id="KW-1185">Reference proteome</keyword>
<dbReference type="Proteomes" id="UP000269721">
    <property type="component" value="Unassembled WGS sequence"/>
</dbReference>
<proteinExistence type="predicted"/>
<dbReference type="AlphaFoldDB" id="A0A4V1ISK8"/>
<protein>
    <submittedName>
        <fullName evidence="1">Uncharacterized protein</fullName>
    </submittedName>
</protein>
<reference evidence="2" key="1">
    <citation type="journal article" date="2018" name="Nat. Microbiol.">
        <title>Leveraging single-cell genomics to expand the fungal tree of life.</title>
        <authorList>
            <person name="Ahrendt S.R."/>
            <person name="Quandt C.A."/>
            <person name="Ciobanu D."/>
            <person name="Clum A."/>
            <person name="Salamov A."/>
            <person name="Andreopoulos B."/>
            <person name="Cheng J.F."/>
            <person name="Woyke T."/>
            <person name="Pelin A."/>
            <person name="Henrissat B."/>
            <person name="Reynolds N.K."/>
            <person name="Benny G.L."/>
            <person name="Smith M.E."/>
            <person name="James T.Y."/>
            <person name="Grigoriev I.V."/>
        </authorList>
    </citation>
    <scope>NUCLEOTIDE SEQUENCE [LARGE SCALE GENOMIC DNA]</scope>
</reference>
<organism evidence="1 2">
    <name type="scientific">Blyttiomyces helicus</name>
    <dbReference type="NCBI Taxonomy" id="388810"/>
    <lineage>
        <taxon>Eukaryota</taxon>
        <taxon>Fungi</taxon>
        <taxon>Fungi incertae sedis</taxon>
        <taxon>Chytridiomycota</taxon>
        <taxon>Chytridiomycota incertae sedis</taxon>
        <taxon>Chytridiomycetes</taxon>
        <taxon>Chytridiomycetes incertae sedis</taxon>
        <taxon>Blyttiomyces</taxon>
    </lineage>
</organism>
<sequence>MSDTEVANLMPISIRLIRGLNGGVVPCHGAQGNEAYSKTDWALDLPPLPAPAHLHILTSANRASGGADNLSCSIRGLADAGAALSGRWQDWCMASAARGARMKLVVEVDVVDAYWVCAIPLPIESSSSQAEGDLGLPRAPCLQAQTRWGRVESRTGSAKLDWTAILFTSHISQGGRKLELWVCGKGWQKGSALLVVVWADLTSDKKLRALRALLMVTTEPRSQFAVVTRQSGKPQAGKEGLAGV</sequence>
<evidence type="ECO:0000313" key="2">
    <source>
        <dbReference type="Proteomes" id="UP000269721"/>
    </source>
</evidence>
<dbReference type="EMBL" id="KZ994076">
    <property type="protein sequence ID" value="RKO93907.1"/>
    <property type="molecule type" value="Genomic_DNA"/>
</dbReference>
<accession>A0A4V1ISK8</accession>
<evidence type="ECO:0000313" key="1">
    <source>
        <dbReference type="EMBL" id="RKO93907.1"/>
    </source>
</evidence>